<evidence type="ECO:0000313" key="3">
    <source>
        <dbReference type="Proteomes" id="UP000011591"/>
    </source>
</evidence>
<dbReference type="Pfam" id="PF02894">
    <property type="entry name" value="GFO_IDH_MocA_C"/>
    <property type="match status" value="1"/>
</dbReference>
<dbReference type="Proteomes" id="UP000011591">
    <property type="component" value="Unassembled WGS sequence"/>
</dbReference>
<dbReference type="EMBL" id="AOIP01000062">
    <property type="protein sequence ID" value="ELY98336.1"/>
    <property type="molecule type" value="Genomic_DNA"/>
</dbReference>
<dbReference type="AlphaFoldDB" id="M0AIY6"/>
<keyword evidence="3" id="KW-1185">Reference proteome</keyword>
<dbReference type="InterPro" id="IPR004104">
    <property type="entry name" value="Gfo/Idh/MocA-like_OxRdtase_C"/>
</dbReference>
<comment type="caution">
    <text evidence="2">The sequence shown here is derived from an EMBL/GenBank/DDBJ whole genome shotgun (WGS) entry which is preliminary data.</text>
</comment>
<feature type="domain" description="Gfo/Idh/MocA-like oxidoreductase C-terminal" evidence="1">
    <location>
        <begin position="7"/>
        <end position="118"/>
    </location>
</feature>
<evidence type="ECO:0000259" key="1">
    <source>
        <dbReference type="Pfam" id="PF02894"/>
    </source>
</evidence>
<protein>
    <submittedName>
        <fullName evidence="2">Dehydrogenase</fullName>
    </submittedName>
</protein>
<evidence type="ECO:0000313" key="2">
    <source>
        <dbReference type="EMBL" id="ELY98336.1"/>
    </source>
</evidence>
<accession>M0AIY6</accession>
<gene>
    <name evidence="2" type="ORF">C480_21289</name>
</gene>
<reference evidence="2 3" key="1">
    <citation type="journal article" date="2014" name="PLoS Genet.">
        <title>Phylogenetically driven sequencing of extremely halophilic archaea reveals strategies for static and dynamic osmo-response.</title>
        <authorList>
            <person name="Becker E.A."/>
            <person name="Seitzer P.M."/>
            <person name="Tritt A."/>
            <person name="Larsen D."/>
            <person name="Krusor M."/>
            <person name="Yao A.I."/>
            <person name="Wu D."/>
            <person name="Madern D."/>
            <person name="Eisen J.A."/>
            <person name="Darling A.E."/>
            <person name="Facciotti M.T."/>
        </authorList>
    </citation>
    <scope>NUCLEOTIDE SEQUENCE [LARGE SCALE GENOMIC DNA]</scope>
    <source>
        <strain evidence="2 3">DSM 13077</strain>
    </source>
</reference>
<sequence>MDSTHGFATLRFENGAVGYVEASWAQPSSRSLTSELELAGDDGLVEFSSEDGEPYANWTEGGSTVERPLATDGYWRELDHFISCLESNSEPEVGLEEAVESLRLALAARRSAERGEPVSPTEVGR</sequence>
<proteinExistence type="predicted"/>
<dbReference type="PATRIC" id="fig|1227491.4.peg.4277"/>
<name>M0AIY6_9EURY</name>
<dbReference type="SUPFAM" id="SSF55347">
    <property type="entry name" value="Glyceraldehyde-3-phosphate dehydrogenase-like, C-terminal domain"/>
    <property type="match status" value="1"/>
</dbReference>
<dbReference type="Gene3D" id="3.30.360.10">
    <property type="entry name" value="Dihydrodipicolinate Reductase, domain 2"/>
    <property type="match status" value="1"/>
</dbReference>
<organism evidence="2 3">
    <name type="scientific">Natrialba aegyptia DSM 13077</name>
    <dbReference type="NCBI Taxonomy" id="1227491"/>
    <lineage>
        <taxon>Archaea</taxon>
        <taxon>Methanobacteriati</taxon>
        <taxon>Methanobacteriota</taxon>
        <taxon>Stenosarchaea group</taxon>
        <taxon>Halobacteria</taxon>
        <taxon>Halobacteriales</taxon>
        <taxon>Natrialbaceae</taxon>
        <taxon>Natrialba</taxon>
    </lineage>
</organism>